<reference evidence="3" key="1">
    <citation type="submission" date="2024-01" db="EMBL/GenBank/DDBJ databases">
        <title>First draft genome sequence data of TA4-1, the type strain of Gram-positive actinobacterium Streptomyces chiangmaiensis.</title>
        <authorList>
            <person name="Yasawong M."/>
            <person name="Nantapong N."/>
        </authorList>
    </citation>
    <scope>NUCLEOTIDE SEQUENCE</scope>
    <source>
        <strain evidence="3">TA4-1</strain>
    </source>
</reference>
<dbReference type="Pfam" id="PF02625">
    <property type="entry name" value="XdhC_CoxI"/>
    <property type="match status" value="1"/>
</dbReference>
<keyword evidence="4" id="KW-1185">Reference proteome</keyword>
<name>A0ABU7FJY7_9ACTN</name>
<dbReference type="Gene3D" id="3.40.50.720">
    <property type="entry name" value="NAD(P)-binding Rossmann-like Domain"/>
    <property type="match status" value="1"/>
</dbReference>
<dbReference type="PANTHER" id="PTHR30388:SF4">
    <property type="entry name" value="MOLYBDENUM COFACTOR INSERTION CHAPERONE PAOD"/>
    <property type="match status" value="1"/>
</dbReference>
<organism evidence="3 4">
    <name type="scientific">Streptomyces chiangmaiensis</name>
    <dbReference type="NCBI Taxonomy" id="766497"/>
    <lineage>
        <taxon>Bacteria</taxon>
        <taxon>Bacillati</taxon>
        <taxon>Actinomycetota</taxon>
        <taxon>Actinomycetes</taxon>
        <taxon>Kitasatosporales</taxon>
        <taxon>Streptomycetaceae</taxon>
        <taxon>Streptomyces</taxon>
    </lineage>
</organism>
<sequence>MHEIAARLTAWHAAGQAFAVASVVGVSGSAPREPGAALAVNAAGEAVGSVSGGCIEGAIYELCQKAICSGRPQLHSFGYSDADAFAVGLSCGGTIEVFVHPVLPATPRSGSGLALGLAAIAKGEPVAVLRVIDAPAEMAGLVGSTLVVGGADREPRLPRRPGRRPGPPQLMPSPALEAAVLAQARAFLCAGRTGQIVLAADGRPCGPSDKLSGSQRGGITFFVESYRSAPRMVVFGAIDFAAAVARIGGFLGYHVTVCDARPVFATPARFPTADEVVVDWPDRYLKAQHRAGRLDGRTAVCVLTHDAKFDIPLLESALRLPLGYVGAMGSRRTHRERLERLREAGLTGAELARLHSPIGLDLGARTPEETAVAVAAEIVAELRGGGCLPLTGTDSPIHHAVRPLA</sequence>
<evidence type="ECO:0000259" key="1">
    <source>
        <dbReference type="Pfam" id="PF02625"/>
    </source>
</evidence>
<dbReference type="Proteomes" id="UP001333996">
    <property type="component" value="Unassembled WGS sequence"/>
</dbReference>
<proteinExistence type="predicted"/>
<gene>
    <name evidence="3" type="ORF">VXC91_20155</name>
</gene>
<protein>
    <submittedName>
        <fullName evidence="3">XdhC family protein</fullName>
    </submittedName>
</protein>
<evidence type="ECO:0000259" key="2">
    <source>
        <dbReference type="Pfam" id="PF13478"/>
    </source>
</evidence>
<dbReference type="InterPro" id="IPR027051">
    <property type="entry name" value="XdhC_Rossmann_dom"/>
</dbReference>
<dbReference type="EMBL" id="JAYWVC010000065">
    <property type="protein sequence ID" value="MED7824230.1"/>
    <property type="molecule type" value="Genomic_DNA"/>
</dbReference>
<dbReference type="InterPro" id="IPR052698">
    <property type="entry name" value="MoCofactor_Util/Proc"/>
</dbReference>
<comment type="caution">
    <text evidence="3">The sequence shown here is derived from an EMBL/GenBank/DDBJ whole genome shotgun (WGS) entry which is preliminary data.</text>
</comment>
<evidence type="ECO:0000313" key="4">
    <source>
        <dbReference type="Proteomes" id="UP001333996"/>
    </source>
</evidence>
<feature type="domain" description="XdhC- CoxI" evidence="1">
    <location>
        <begin position="11"/>
        <end position="78"/>
    </location>
</feature>
<feature type="domain" description="XdhC Rossmann" evidence="2">
    <location>
        <begin position="232"/>
        <end position="378"/>
    </location>
</feature>
<dbReference type="Pfam" id="PF13478">
    <property type="entry name" value="XdhC_C"/>
    <property type="match status" value="1"/>
</dbReference>
<dbReference type="RefSeq" id="WP_329508679.1">
    <property type="nucleotide sequence ID" value="NZ_BAAAYZ010000290.1"/>
</dbReference>
<accession>A0ABU7FJY7</accession>
<dbReference type="InterPro" id="IPR003777">
    <property type="entry name" value="XdhC_CoxI"/>
</dbReference>
<dbReference type="PANTHER" id="PTHR30388">
    <property type="entry name" value="ALDEHYDE OXIDOREDUCTASE MOLYBDENUM COFACTOR ASSEMBLY PROTEIN"/>
    <property type="match status" value="1"/>
</dbReference>
<evidence type="ECO:0000313" key="3">
    <source>
        <dbReference type="EMBL" id="MED7824230.1"/>
    </source>
</evidence>